<name>A0A2H4UE95_9ENTR</name>
<reference evidence="1" key="1">
    <citation type="submission" date="2017-09" db="EMBL/GenBank/DDBJ databases">
        <title>Bacteria from fildes peninsula of king george island (maritime Antarctica), carry class 1 integrons and antibiotic resistance cassettes in conjugative plasmids.</title>
        <authorList>
            <person name="Antelo V.B."/>
            <person name="Batista S.B."/>
            <person name="Guerout A.M."/>
            <person name="Mazel D."/>
            <person name="Romero V."/>
            <person name="Sotelo Silveira J."/>
        </authorList>
    </citation>
    <scope>NUCLEOTIDE SEQUENCE</scope>
    <source>
        <strain evidence="1">HP19</strain>
        <plasmid evidence="1">unnamed</plasmid>
    </source>
</reference>
<keyword evidence="1" id="KW-0614">Plasmid</keyword>
<protein>
    <submittedName>
        <fullName evidence="1">Uncharacterized protein</fullName>
    </submittedName>
</protein>
<geneLocation type="plasmid" evidence="1">
    <name>unnamed</name>
</geneLocation>
<dbReference type="EMBL" id="MF957312">
    <property type="protein sequence ID" value="ATZ71575.1"/>
    <property type="molecule type" value="Genomic_DNA"/>
</dbReference>
<sequence>MRHTLIGYFRYFIIIHYYTSIFKVPGDDYTPSHFDLSV</sequence>
<proteinExistence type="predicted"/>
<accession>A0A2H4UE95</accession>
<organism evidence="1">
    <name type="scientific">Enterobacter sp. HP19</name>
    <dbReference type="NCBI Taxonomy" id="1811975"/>
    <lineage>
        <taxon>Bacteria</taxon>
        <taxon>Pseudomonadati</taxon>
        <taxon>Pseudomonadota</taxon>
        <taxon>Gammaproteobacteria</taxon>
        <taxon>Enterobacterales</taxon>
        <taxon>Enterobacteriaceae</taxon>
        <taxon>Enterobacter</taxon>
    </lineage>
</organism>
<evidence type="ECO:0000313" key="1">
    <source>
        <dbReference type="EMBL" id="ATZ71575.1"/>
    </source>
</evidence>
<dbReference type="AlphaFoldDB" id="A0A2H4UE95"/>